<keyword evidence="2" id="KW-1185">Reference proteome</keyword>
<dbReference type="PANTHER" id="PTHR46082">
    <property type="entry name" value="ATP/GTP-BINDING PROTEIN-RELATED"/>
    <property type="match status" value="1"/>
</dbReference>
<accession>A0A9P4JEP9</accession>
<comment type="caution">
    <text evidence="1">The sequence shown here is derived from an EMBL/GenBank/DDBJ whole genome shotgun (WGS) entry which is preliminary data.</text>
</comment>
<dbReference type="OrthoDB" id="626167at2759"/>
<dbReference type="InterPro" id="IPR035994">
    <property type="entry name" value="Nucleoside_phosphorylase_sf"/>
</dbReference>
<dbReference type="PANTHER" id="PTHR46082:SF10">
    <property type="entry name" value="NB-ARC DOMAIN-CONTAINING PROTEIN"/>
    <property type="match status" value="1"/>
</dbReference>
<dbReference type="SUPFAM" id="SSF48452">
    <property type="entry name" value="TPR-like"/>
    <property type="match status" value="1"/>
</dbReference>
<dbReference type="SUPFAM" id="SSF52540">
    <property type="entry name" value="P-loop containing nucleoside triphosphate hydrolases"/>
    <property type="match status" value="1"/>
</dbReference>
<dbReference type="InterPro" id="IPR053137">
    <property type="entry name" value="NLR-like"/>
</dbReference>
<dbReference type="Gene3D" id="3.40.50.300">
    <property type="entry name" value="P-loop containing nucleotide triphosphate hydrolases"/>
    <property type="match status" value="1"/>
</dbReference>
<evidence type="ECO:0000313" key="1">
    <source>
        <dbReference type="EMBL" id="KAF2197775.1"/>
    </source>
</evidence>
<dbReference type="InterPro" id="IPR011990">
    <property type="entry name" value="TPR-like_helical_dom_sf"/>
</dbReference>
<organism evidence="1 2">
    <name type="scientific">Delitschia confertaspora ATCC 74209</name>
    <dbReference type="NCBI Taxonomy" id="1513339"/>
    <lineage>
        <taxon>Eukaryota</taxon>
        <taxon>Fungi</taxon>
        <taxon>Dikarya</taxon>
        <taxon>Ascomycota</taxon>
        <taxon>Pezizomycotina</taxon>
        <taxon>Dothideomycetes</taxon>
        <taxon>Pleosporomycetidae</taxon>
        <taxon>Pleosporales</taxon>
        <taxon>Delitschiaceae</taxon>
        <taxon>Delitschia</taxon>
    </lineage>
</organism>
<gene>
    <name evidence="1" type="ORF">GQ43DRAFT_451462</name>
</gene>
<dbReference type="Gene3D" id="3.40.50.1580">
    <property type="entry name" value="Nucleoside phosphorylase domain"/>
    <property type="match status" value="1"/>
</dbReference>
<name>A0A9P4JEP9_9PLEO</name>
<dbReference type="EMBL" id="ML994200">
    <property type="protein sequence ID" value="KAF2197775.1"/>
    <property type="molecule type" value="Genomic_DNA"/>
</dbReference>
<proteinExistence type="predicted"/>
<dbReference type="Pfam" id="PF13374">
    <property type="entry name" value="TPR_10"/>
    <property type="match status" value="1"/>
</dbReference>
<evidence type="ECO:0008006" key="3">
    <source>
        <dbReference type="Google" id="ProtNLM"/>
    </source>
</evidence>
<dbReference type="GO" id="GO:0003824">
    <property type="term" value="F:catalytic activity"/>
    <property type="evidence" value="ECO:0007669"/>
    <property type="project" value="InterPro"/>
</dbReference>
<dbReference type="AlphaFoldDB" id="A0A9P4JEP9"/>
<dbReference type="GO" id="GO:0009116">
    <property type="term" value="P:nucleoside metabolic process"/>
    <property type="evidence" value="ECO:0007669"/>
    <property type="project" value="InterPro"/>
</dbReference>
<reference evidence="1" key="1">
    <citation type="journal article" date="2020" name="Stud. Mycol.">
        <title>101 Dothideomycetes genomes: a test case for predicting lifestyles and emergence of pathogens.</title>
        <authorList>
            <person name="Haridas S."/>
            <person name="Albert R."/>
            <person name="Binder M."/>
            <person name="Bloem J."/>
            <person name="Labutti K."/>
            <person name="Salamov A."/>
            <person name="Andreopoulos B."/>
            <person name="Baker S."/>
            <person name="Barry K."/>
            <person name="Bills G."/>
            <person name="Bluhm B."/>
            <person name="Cannon C."/>
            <person name="Castanera R."/>
            <person name="Culley D."/>
            <person name="Daum C."/>
            <person name="Ezra D."/>
            <person name="Gonzalez J."/>
            <person name="Henrissat B."/>
            <person name="Kuo A."/>
            <person name="Liang C."/>
            <person name="Lipzen A."/>
            <person name="Lutzoni F."/>
            <person name="Magnuson J."/>
            <person name="Mondo S."/>
            <person name="Nolan M."/>
            <person name="Ohm R."/>
            <person name="Pangilinan J."/>
            <person name="Park H.-J."/>
            <person name="Ramirez L."/>
            <person name="Alfaro M."/>
            <person name="Sun H."/>
            <person name="Tritt A."/>
            <person name="Yoshinaga Y."/>
            <person name="Zwiers L.-H."/>
            <person name="Turgeon B."/>
            <person name="Goodwin S."/>
            <person name="Spatafora J."/>
            <person name="Crous P."/>
            <person name="Grigoriev I."/>
        </authorList>
    </citation>
    <scope>NUCLEOTIDE SEQUENCE</scope>
    <source>
        <strain evidence="1">ATCC 74209</strain>
    </source>
</reference>
<protein>
    <recommendedName>
        <fullName evidence="3">Tetratricopeptide repeat protein</fullName>
    </recommendedName>
</protein>
<dbReference type="SUPFAM" id="SSF53167">
    <property type="entry name" value="Purine and uridine phosphorylases"/>
    <property type="match status" value="1"/>
</dbReference>
<sequence>MASSKQPLYCTDYHLLPARLMLDEEHAVPPYDTHYDDNTYIFGKIRGHTIVVATCSQGETGNCHVGIGGGIPRSSISKDSLNDIHLEDVDSLIEGQWAVQNSRHNAEPDWRLTNALSILTSDHDLGRTNKFAHAGLEHDRLFKAGYHHIGEYGANCAACDKNELVQRPPRTENDKSKLVFHRGRIATGNSVIQDGQLRDQIGAICGEALCIEMEAAGVDVNRKCLVIHGVFDYADTHKDDMWRSHAAGKATDLGLFLSQNPNSLSDERLSSINLPPISYQKGCCGKTALALEYVYRTKQQQPTRAIFWLPVISRESFEQAYQETGEFLHTPEIADEKADVKRLVKAKLSDEGFGYVLFDPLEEGDNADPLIDCLPHSCKGSIIFTSRTREAAIKLAESNVTALGELEQPDAKDMLRKRLIRKHQHQFEGGKIVDEFLGMLSFLALTIVQAVAFVNTNGMSLSEYNLLFRENERHATDLLNKQNPVATTRYISFEQIRKHNELAATHLSFMACTASNDIPASILLPSPSKVEHIEAIGMLKAYTLITERDTHRDGQQGQTQSSEKAFDVHPLVHLAMRGWLKANNQWSYWTERHYYDYGEMHRETLVLREKALGKEHLFTLTTINNLAQTLSGQGKYAEAEKMHRETLALREKVLGKEHPDTLNSLHQLASLLKKQKHL</sequence>
<dbReference type="Proteomes" id="UP000799536">
    <property type="component" value="Unassembled WGS sequence"/>
</dbReference>
<evidence type="ECO:0000313" key="2">
    <source>
        <dbReference type="Proteomes" id="UP000799536"/>
    </source>
</evidence>
<dbReference type="InterPro" id="IPR027417">
    <property type="entry name" value="P-loop_NTPase"/>
</dbReference>
<dbReference type="Gene3D" id="1.25.40.10">
    <property type="entry name" value="Tetratricopeptide repeat domain"/>
    <property type="match status" value="1"/>
</dbReference>